<dbReference type="AlphaFoldDB" id="A0A0A9E8B1"/>
<name>A0A0A9E8B1_ARUDO</name>
<sequence>MGFRSVVEWNRIQTTVRTCNRTIICPPISQKILL</sequence>
<reference evidence="1" key="1">
    <citation type="submission" date="2014-09" db="EMBL/GenBank/DDBJ databases">
        <authorList>
            <person name="Magalhaes I.L.F."/>
            <person name="Oliveira U."/>
            <person name="Santos F.R."/>
            <person name="Vidigal T.H.D.A."/>
            <person name="Brescovit A.D."/>
            <person name="Santos A.J."/>
        </authorList>
    </citation>
    <scope>NUCLEOTIDE SEQUENCE</scope>
    <source>
        <tissue evidence="1">Shoot tissue taken approximately 20 cm above the soil surface</tissue>
    </source>
</reference>
<accession>A0A0A9E8B1</accession>
<reference evidence="1" key="2">
    <citation type="journal article" date="2015" name="Data Brief">
        <title>Shoot transcriptome of the giant reed, Arundo donax.</title>
        <authorList>
            <person name="Barrero R.A."/>
            <person name="Guerrero F.D."/>
            <person name="Moolhuijzen P."/>
            <person name="Goolsby J.A."/>
            <person name="Tidwell J."/>
            <person name="Bellgard S.E."/>
            <person name="Bellgard M.I."/>
        </authorList>
    </citation>
    <scope>NUCLEOTIDE SEQUENCE</scope>
    <source>
        <tissue evidence="1">Shoot tissue taken approximately 20 cm above the soil surface</tissue>
    </source>
</reference>
<organism evidence="1">
    <name type="scientific">Arundo donax</name>
    <name type="common">Giant reed</name>
    <name type="synonym">Donax arundinaceus</name>
    <dbReference type="NCBI Taxonomy" id="35708"/>
    <lineage>
        <taxon>Eukaryota</taxon>
        <taxon>Viridiplantae</taxon>
        <taxon>Streptophyta</taxon>
        <taxon>Embryophyta</taxon>
        <taxon>Tracheophyta</taxon>
        <taxon>Spermatophyta</taxon>
        <taxon>Magnoliopsida</taxon>
        <taxon>Liliopsida</taxon>
        <taxon>Poales</taxon>
        <taxon>Poaceae</taxon>
        <taxon>PACMAD clade</taxon>
        <taxon>Arundinoideae</taxon>
        <taxon>Arundineae</taxon>
        <taxon>Arundo</taxon>
    </lineage>
</organism>
<dbReference type="EMBL" id="GBRH01205683">
    <property type="protein sequence ID" value="JAD92212.1"/>
    <property type="molecule type" value="Transcribed_RNA"/>
</dbReference>
<proteinExistence type="predicted"/>
<protein>
    <submittedName>
        <fullName evidence="1">Uncharacterized protein</fullName>
    </submittedName>
</protein>
<evidence type="ECO:0000313" key="1">
    <source>
        <dbReference type="EMBL" id="JAD92212.1"/>
    </source>
</evidence>